<dbReference type="RefSeq" id="WP_078254074.1">
    <property type="nucleotide sequence ID" value="NZ_MUYU01000012.1"/>
</dbReference>
<dbReference type="STRING" id="470453.B0680_05405"/>
<protein>
    <submittedName>
        <fullName evidence="1">Uncharacterized protein</fullName>
    </submittedName>
</protein>
<name>A0A1T0CPE6_9GAMM</name>
<organism evidence="1 2">
    <name type="scientific">Moraxella pluranimalium</name>
    <dbReference type="NCBI Taxonomy" id="470453"/>
    <lineage>
        <taxon>Bacteria</taxon>
        <taxon>Pseudomonadati</taxon>
        <taxon>Pseudomonadota</taxon>
        <taxon>Gammaproteobacteria</taxon>
        <taxon>Moraxellales</taxon>
        <taxon>Moraxellaceae</taxon>
        <taxon>Moraxella</taxon>
    </lineage>
</organism>
<keyword evidence="2" id="KW-1185">Reference proteome</keyword>
<comment type="caution">
    <text evidence="1">The sequence shown here is derived from an EMBL/GenBank/DDBJ whole genome shotgun (WGS) entry which is preliminary data.</text>
</comment>
<accession>A0A1T0CPE6</accession>
<reference evidence="1 2" key="1">
    <citation type="submission" date="2017-02" db="EMBL/GenBank/DDBJ databases">
        <title>Draft genome sequence of Moraxella pluranimalium CCUG 54913T type strain.</title>
        <authorList>
            <person name="Salva-Serra F."/>
            <person name="Engstrom-Jakobsson H."/>
            <person name="Thorell K."/>
            <person name="Jaen-Luchoro D."/>
            <person name="Gonzales-Siles L."/>
            <person name="Karlsson R."/>
            <person name="Yazdan S."/>
            <person name="Boulund F."/>
            <person name="Johnning A."/>
            <person name="Engstrand L."/>
            <person name="Kristiansson E."/>
            <person name="Moore E."/>
        </authorList>
    </citation>
    <scope>NUCLEOTIDE SEQUENCE [LARGE SCALE GENOMIC DNA]</scope>
    <source>
        <strain evidence="1 2">CCUG 54913</strain>
    </source>
</reference>
<dbReference type="EMBL" id="MUYU01000012">
    <property type="protein sequence ID" value="OOS24216.1"/>
    <property type="molecule type" value="Genomic_DNA"/>
</dbReference>
<dbReference type="Proteomes" id="UP000189800">
    <property type="component" value="Unassembled WGS sequence"/>
</dbReference>
<evidence type="ECO:0000313" key="2">
    <source>
        <dbReference type="Proteomes" id="UP000189800"/>
    </source>
</evidence>
<gene>
    <name evidence="1" type="ORF">B0680_05405</name>
</gene>
<proteinExistence type="predicted"/>
<sequence length="87" mass="10414">MAKRRTVTQRLAYRLDRETKLEIISEWADGRRAKLQEIKDKLDYAWSHDDELAYRHALDELTDMIFRLEPAIKNSAKQLIFGEYKDD</sequence>
<dbReference type="AlphaFoldDB" id="A0A1T0CPE6"/>
<evidence type="ECO:0000313" key="1">
    <source>
        <dbReference type="EMBL" id="OOS24216.1"/>
    </source>
</evidence>